<protein>
    <recommendedName>
        <fullName evidence="1">glutathione transferase</fullName>
        <ecNumber evidence="1">2.5.1.18</ecNumber>
    </recommendedName>
</protein>
<name>A0A9P5C2Z0_9PLEO</name>
<dbReference type="InterPro" id="IPR040079">
    <property type="entry name" value="Glutathione_S-Trfase"/>
</dbReference>
<sequence length="116" mass="12999">MPAFTIYGSCGSTNTDRVRLTLAEGGFTDYEIKLLDLQKGEQKSEEHMQRHPWGKVPAVTFPNGFTLYESRAICNHLARKYNFSLVPAESDVEATALFDQAQCVEMLYFAEPAACI</sequence>
<dbReference type="EMBL" id="SWKV01000021">
    <property type="protein sequence ID" value="KAF3041401.1"/>
    <property type="molecule type" value="Genomic_DNA"/>
</dbReference>
<keyword evidence="5" id="KW-1185">Reference proteome</keyword>
<gene>
    <name evidence="4" type="ORF">E8E12_009682</name>
</gene>
<dbReference type="PROSITE" id="PS50404">
    <property type="entry name" value="GST_NTER"/>
    <property type="match status" value="1"/>
</dbReference>
<organism evidence="4 5">
    <name type="scientific">Didymella heteroderae</name>
    <dbReference type="NCBI Taxonomy" id="1769908"/>
    <lineage>
        <taxon>Eukaryota</taxon>
        <taxon>Fungi</taxon>
        <taxon>Dikarya</taxon>
        <taxon>Ascomycota</taxon>
        <taxon>Pezizomycotina</taxon>
        <taxon>Dothideomycetes</taxon>
        <taxon>Pleosporomycetidae</taxon>
        <taxon>Pleosporales</taxon>
        <taxon>Pleosporineae</taxon>
        <taxon>Didymellaceae</taxon>
        <taxon>Didymella</taxon>
    </lineage>
</organism>
<dbReference type="SUPFAM" id="SSF52833">
    <property type="entry name" value="Thioredoxin-like"/>
    <property type="match status" value="1"/>
</dbReference>
<evidence type="ECO:0000313" key="5">
    <source>
        <dbReference type="Proteomes" id="UP000758155"/>
    </source>
</evidence>
<proteinExistence type="predicted"/>
<accession>A0A9P5C2Z0</accession>
<dbReference type="InterPro" id="IPR036249">
    <property type="entry name" value="Thioredoxin-like_sf"/>
</dbReference>
<dbReference type="InterPro" id="IPR004045">
    <property type="entry name" value="Glutathione_S-Trfase_N"/>
</dbReference>
<dbReference type="GO" id="GO:0005737">
    <property type="term" value="C:cytoplasm"/>
    <property type="evidence" value="ECO:0007669"/>
    <property type="project" value="TreeGrafter"/>
</dbReference>
<reference evidence="4" key="1">
    <citation type="submission" date="2019-04" db="EMBL/GenBank/DDBJ databases">
        <title>Sequencing of skin fungus with MAO and IRED activity.</title>
        <authorList>
            <person name="Marsaioli A.J."/>
            <person name="Bonatto J.M.C."/>
            <person name="Reis Junior O."/>
        </authorList>
    </citation>
    <scope>NUCLEOTIDE SEQUENCE</scope>
    <source>
        <strain evidence="4">28M1</strain>
    </source>
</reference>
<dbReference type="GO" id="GO:0004364">
    <property type="term" value="F:glutathione transferase activity"/>
    <property type="evidence" value="ECO:0007669"/>
    <property type="project" value="UniProtKB-EC"/>
</dbReference>
<feature type="domain" description="GST N-terminal" evidence="3">
    <location>
        <begin position="2"/>
        <end position="85"/>
    </location>
</feature>
<evidence type="ECO:0000256" key="1">
    <source>
        <dbReference type="ARBA" id="ARBA00012452"/>
    </source>
</evidence>
<keyword evidence="2" id="KW-0808">Transferase</keyword>
<dbReference type="AlphaFoldDB" id="A0A9P5C2Z0"/>
<comment type="caution">
    <text evidence="4">The sequence shown here is derived from an EMBL/GenBank/DDBJ whole genome shotgun (WGS) entry which is preliminary data.</text>
</comment>
<dbReference type="PANTHER" id="PTHR43900">
    <property type="entry name" value="GLUTATHIONE S-TRANSFERASE RHO"/>
    <property type="match status" value="1"/>
</dbReference>
<dbReference type="PANTHER" id="PTHR43900:SF3">
    <property type="entry name" value="GLUTATHIONE S-TRANSFERASE RHO"/>
    <property type="match status" value="1"/>
</dbReference>
<evidence type="ECO:0000256" key="2">
    <source>
        <dbReference type="ARBA" id="ARBA00022679"/>
    </source>
</evidence>
<dbReference type="Pfam" id="PF02798">
    <property type="entry name" value="GST_N"/>
    <property type="match status" value="1"/>
</dbReference>
<dbReference type="SFLD" id="SFLDS00019">
    <property type="entry name" value="Glutathione_Transferase_(cytos"/>
    <property type="match status" value="1"/>
</dbReference>
<dbReference type="EC" id="2.5.1.18" evidence="1"/>
<dbReference type="GO" id="GO:0043295">
    <property type="term" value="F:glutathione binding"/>
    <property type="evidence" value="ECO:0007669"/>
    <property type="project" value="TreeGrafter"/>
</dbReference>
<dbReference type="GO" id="GO:0006749">
    <property type="term" value="P:glutathione metabolic process"/>
    <property type="evidence" value="ECO:0007669"/>
    <property type="project" value="TreeGrafter"/>
</dbReference>
<dbReference type="Proteomes" id="UP000758155">
    <property type="component" value="Unassembled WGS sequence"/>
</dbReference>
<evidence type="ECO:0000313" key="4">
    <source>
        <dbReference type="EMBL" id="KAF3041401.1"/>
    </source>
</evidence>
<dbReference type="OrthoDB" id="249703at2759"/>
<evidence type="ECO:0000259" key="3">
    <source>
        <dbReference type="PROSITE" id="PS50404"/>
    </source>
</evidence>
<dbReference type="Gene3D" id="1.20.1050.130">
    <property type="match status" value="1"/>
</dbReference>